<reference evidence="1" key="1">
    <citation type="submission" date="2018-05" db="EMBL/GenBank/DDBJ databases">
        <authorList>
            <person name="Lanie J.A."/>
            <person name="Ng W.-L."/>
            <person name="Kazmierczak K.M."/>
            <person name="Andrzejewski T.M."/>
            <person name="Davidsen T.M."/>
            <person name="Wayne K.J."/>
            <person name="Tettelin H."/>
            <person name="Glass J.I."/>
            <person name="Rusch D."/>
            <person name="Podicherti R."/>
            <person name="Tsui H.-C.T."/>
            <person name="Winkler M.E."/>
        </authorList>
    </citation>
    <scope>NUCLEOTIDE SEQUENCE</scope>
</reference>
<organism evidence="1">
    <name type="scientific">marine metagenome</name>
    <dbReference type="NCBI Taxonomy" id="408172"/>
    <lineage>
        <taxon>unclassified sequences</taxon>
        <taxon>metagenomes</taxon>
        <taxon>ecological metagenomes</taxon>
    </lineage>
</organism>
<evidence type="ECO:0000313" key="1">
    <source>
        <dbReference type="EMBL" id="SVB46155.1"/>
    </source>
</evidence>
<dbReference type="AlphaFoldDB" id="A0A382E6R6"/>
<proteinExistence type="predicted"/>
<name>A0A382E6R6_9ZZZZ</name>
<gene>
    <name evidence="1" type="ORF">METZ01_LOCUS199009</name>
</gene>
<accession>A0A382E6R6</accession>
<sequence length="57" mass="6090">MVLMAQSNYADSFLRIGTSSRTISLGQAVVAMHGHPQSYLYNPAGSALSENSIFSVL</sequence>
<protein>
    <submittedName>
        <fullName evidence="1">Uncharacterized protein</fullName>
    </submittedName>
</protein>
<dbReference type="EMBL" id="UINC01042899">
    <property type="protein sequence ID" value="SVB46155.1"/>
    <property type="molecule type" value="Genomic_DNA"/>
</dbReference>